<feature type="transmembrane region" description="Helical" evidence="6">
    <location>
        <begin position="230"/>
        <end position="253"/>
    </location>
</feature>
<organism evidence="7 8">
    <name type="scientific">Ophiocordyceps australis</name>
    <dbReference type="NCBI Taxonomy" id="1399860"/>
    <lineage>
        <taxon>Eukaryota</taxon>
        <taxon>Fungi</taxon>
        <taxon>Dikarya</taxon>
        <taxon>Ascomycota</taxon>
        <taxon>Pezizomycotina</taxon>
        <taxon>Sordariomycetes</taxon>
        <taxon>Hypocreomycetidae</taxon>
        <taxon>Hypocreales</taxon>
        <taxon>Ophiocordycipitaceae</taxon>
        <taxon>Ophiocordyceps</taxon>
    </lineage>
</organism>
<keyword evidence="5 6" id="KW-0472">Membrane</keyword>
<dbReference type="Proteomes" id="UP000224854">
    <property type="component" value="Unassembled WGS sequence"/>
</dbReference>
<dbReference type="GO" id="GO:0022857">
    <property type="term" value="F:transmembrane transporter activity"/>
    <property type="evidence" value="ECO:0007669"/>
    <property type="project" value="InterPro"/>
</dbReference>
<dbReference type="EMBL" id="NJEU01001467">
    <property type="protein sequence ID" value="PHH66710.1"/>
    <property type="molecule type" value="Genomic_DNA"/>
</dbReference>
<dbReference type="OrthoDB" id="2417308at2759"/>
<protein>
    <recommendedName>
        <fullName evidence="9">Choline transport protein</fullName>
    </recommendedName>
</protein>
<evidence type="ECO:0000256" key="2">
    <source>
        <dbReference type="ARBA" id="ARBA00022448"/>
    </source>
</evidence>
<dbReference type="PIRSF" id="PIRSF006060">
    <property type="entry name" value="AA_transporter"/>
    <property type="match status" value="1"/>
</dbReference>
<evidence type="ECO:0000256" key="5">
    <source>
        <dbReference type="ARBA" id="ARBA00023136"/>
    </source>
</evidence>
<evidence type="ECO:0000256" key="4">
    <source>
        <dbReference type="ARBA" id="ARBA00022989"/>
    </source>
</evidence>
<evidence type="ECO:0000256" key="1">
    <source>
        <dbReference type="ARBA" id="ARBA00004141"/>
    </source>
</evidence>
<dbReference type="InterPro" id="IPR002293">
    <property type="entry name" value="AA/rel_permease1"/>
</dbReference>
<proteinExistence type="predicted"/>
<keyword evidence="4 6" id="KW-1133">Transmembrane helix</keyword>
<dbReference type="PANTHER" id="PTHR45649">
    <property type="entry name" value="AMINO-ACID PERMEASE BAT1"/>
    <property type="match status" value="1"/>
</dbReference>
<feature type="transmembrane region" description="Helical" evidence="6">
    <location>
        <begin position="265"/>
        <end position="289"/>
    </location>
</feature>
<reference evidence="7 8" key="1">
    <citation type="submission" date="2017-06" db="EMBL/GenBank/DDBJ databases">
        <title>Ant-infecting Ophiocordyceps genomes reveal a high diversity of potential behavioral manipulation genes and a possible major role for enterotoxins.</title>
        <authorList>
            <person name="De Bekker C."/>
            <person name="Evans H.C."/>
            <person name="Brachmann A."/>
            <person name="Hughes D.P."/>
        </authorList>
    </citation>
    <scope>NUCLEOTIDE SEQUENCE [LARGE SCALE GENOMIC DNA]</scope>
    <source>
        <strain evidence="7 8">1348a</strain>
    </source>
</reference>
<evidence type="ECO:0000256" key="6">
    <source>
        <dbReference type="SAM" id="Phobius"/>
    </source>
</evidence>
<feature type="transmembrane region" description="Helical" evidence="6">
    <location>
        <begin position="435"/>
        <end position="456"/>
    </location>
</feature>
<feature type="transmembrane region" description="Helical" evidence="6">
    <location>
        <begin position="395"/>
        <end position="414"/>
    </location>
</feature>
<dbReference type="PANTHER" id="PTHR45649:SF14">
    <property type="entry name" value="GABA PERMEASE"/>
    <property type="match status" value="1"/>
</dbReference>
<comment type="subcellular location">
    <subcellularLocation>
        <location evidence="1">Membrane</location>
        <topology evidence="1">Multi-pass membrane protein</topology>
    </subcellularLocation>
</comment>
<sequence>MNGDETATIDRGDDTAALARLGHAQELPRSFSPLALLGLAFAILNSWTALASASSLALPSGGTSAVLWGLVVAGACSLCQAASLAEFLSAWPTAGGQYHWVALVAPSNTRRAMSFVTGWINVCGWVALSASAPFICSSFVGNIVTVFNGGHEVPAWQLFLLYVGFSSIGLGVNVFGTRLLPLINKAAFYWSMMGFVVMSITVVACAAPNFQSAAFVYGHFENSTGWPDGVAWLIGLLQGAFALTGFDAVAHMIEEIPEPQIQGPRIMLGTIMIGVVTGFISMSCLLFSARDVDGVISSKYGPLMQMLLDATQSAAGSVCLLLLPMMCLIFTSAMLVCTSSRMTWAFARDGGMPMSHVFNQVHGRLGVPLNAMLWTEAWVIIFGCVNLGSTSGFNAITSASVVALGVTYAMPPAVNMARGRRMLPASRVFKLSETVGWMVNAVSILWTVLTTVLFVFPPNLPATASNMNYCIVAFGVMGLG</sequence>
<keyword evidence="2" id="KW-0813">Transport</keyword>
<dbReference type="GO" id="GO:0016020">
    <property type="term" value="C:membrane"/>
    <property type="evidence" value="ECO:0007669"/>
    <property type="project" value="UniProtKB-SubCell"/>
</dbReference>
<name>A0A2C5YGU8_9HYPO</name>
<feature type="transmembrane region" description="Helical" evidence="6">
    <location>
        <begin position="34"/>
        <end position="53"/>
    </location>
</feature>
<feature type="transmembrane region" description="Helical" evidence="6">
    <location>
        <begin position="187"/>
        <end position="210"/>
    </location>
</feature>
<keyword evidence="8" id="KW-1185">Reference proteome</keyword>
<dbReference type="Pfam" id="PF13520">
    <property type="entry name" value="AA_permease_2"/>
    <property type="match status" value="1"/>
</dbReference>
<evidence type="ECO:0008006" key="9">
    <source>
        <dbReference type="Google" id="ProtNLM"/>
    </source>
</evidence>
<evidence type="ECO:0000256" key="3">
    <source>
        <dbReference type="ARBA" id="ARBA00022692"/>
    </source>
</evidence>
<accession>A0A2C5YGU8</accession>
<feature type="transmembrane region" description="Helical" evidence="6">
    <location>
        <begin position="155"/>
        <end position="175"/>
    </location>
</feature>
<dbReference type="Gene3D" id="1.20.1740.10">
    <property type="entry name" value="Amino acid/polyamine transporter I"/>
    <property type="match status" value="1"/>
</dbReference>
<evidence type="ECO:0000313" key="7">
    <source>
        <dbReference type="EMBL" id="PHH66710.1"/>
    </source>
</evidence>
<dbReference type="AlphaFoldDB" id="A0A2C5YGU8"/>
<comment type="caution">
    <text evidence="7">The sequence shown here is derived from an EMBL/GenBank/DDBJ whole genome shotgun (WGS) entry which is preliminary data.</text>
</comment>
<feature type="transmembrane region" description="Helical" evidence="6">
    <location>
        <begin position="314"/>
        <end position="338"/>
    </location>
</feature>
<feature type="transmembrane region" description="Helical" evidence="6">
    <location>
        <begin position="65"/>
        <end position="91"/>
    </location>
</feature>
<keyword evidence="3 6" id="KW-0812">Transmembrane</keyword>
<feature type="transmembrane region" description="Helical" evidence="6">
    <location>
        <begin position="112"/>
        <end position="135"/>
    </location>
</feature>
<gene>
    <name evidence="7" type="ORF">CDD82_1528</name>
</gene>
<feature type="transmembrane region" description="Helical" evidence="6">
    <location>
        <begin position="371"/>
        <end position="389"/>
    </location>
</feature>
<evidence type="ECO:0000313" key="8">
    <source>
        <dbReference type="Proteomes" id="UP000224854"/>
    </source>
</evidence>